<evidence type="ECO:0000313" key="2">
    <source>
        <dbReference type="Proteomes" id="UP001155077"/>
    </source>
</evidence>
<dbReference type="RefSeq" id="WP_252112927.1">
    <property type="nucleotide sequence ID" value="NZ_JAMSCK010000003.1"/>
</dbReference>
<accession>A0ABT0Z340</accession>
<evidence type="ECO:0008006" key="3">
    <source>
        <dbReference type="Google" id="ProtNLM"/>
    </source>
</evidence>
<gene>
    <name evidence="1" type="ORF">NE848_09705</name>
</gene>
<organism evidence="1 2">
    <name type="scientific">Gramella jeungdoensis</name>
    <dbReference type="NCBI Taxonomy" id="708091"/>
    <lineage>
        <taxon>Bacteria</taxon>
        <taxon>Pseudomonadati</taxon>
        <taxon>Bacteroidota</taxon>
        <taxon>Flavobacteriia</taxon>
        <taxon>Flavobacteriales</taxon>
        <taxon>Flavobacteriaceae</taxon>
        <taxon>Christiangramia</taxon>
    </lineage>
</organism>
<name>A0ABT0Z340_9FLAO</name>
<dbReference type="Proteomes" id="UP001155077">
    <property type="component" value="Unassembled WGS sequence"/>
</dbReference>
<protein>
    <recommendedName>
        <fullName evidence="3">CcoQ/FixQ family Cbb3-type cytochrome c oxidase assembly chaperone</fullName>
    </recommendedName>
</protein>
<sequence length="45" mass="5342">MFFLIFLFGVIFFVAYINKTLNKKTEIFPLNTHEPSEKIALTFEE</sequence>
<reference evidence="1" key="1">
    <citation type="submission" date="2022-06" db="EMBL/GenBank/DDBJ databases">
        <title>Gramella sediminis sp. nov., isolated from deep-sea sediment of the Indian Ocean.</title>
        <authorList>
            <person name="Yang L."/>
        </authorList>
    </citation>
    <scope>NUCLEOTIDE SEQUENCE</scope>
    <source>
        <strain evidence="1">HMD3159</strain>
    </source>
</reference>
<proteinExistence type="predicted"/>
<dbReference type="EMBL" id="JAMSCK010000003">
    <property type="protein sequence ID" value="MCM8569655.1"/>
    <property type="molecule type" value="Genomic_DNA"/>
</dbReference>
<comment type="caution">
    <text evidence="1">The sequence shown here is derived from an EMBL/GenBank/DDBJ whole genome shotgun (WGS) entry which is preliminary data.</text>
</comment>
<keyword evidence="2" id="KW-1185">Reference proteome</keyword>
<evidence type="ECO:0000313" key="1">
    <source>
        <dbReference type="EMBL" id="MCM8569655.1"/>
    </source>
</evidence>